<gene>
    <name evidence="3" type="ORF">GCM10011584_29590</name>
</gene>
<organism evidence="3 4">
    <name type="scientific">Nocardioides phosphati</name>
    <dbReference type="NCBI Taxonomy" id="1867775"/>
    <lineage>
        <taxon>Bacteria</taxon>
        <taxon>Bacillati</taxon>
        <taxon>Actinomycetota</taxon>
        <taxon>Actinomycetes</taxon>
        <taxon>Propionibacteriales</taxon>
        <taxon>Nocardioidaceae</taxon>
        <taxon>Nocardioides</taxon>
    </lineage>
</organism>
<keyword evidence="1" id="KW-1133">Transmembrane helix</keyword>
<dbReference type="Proteomes" id="UP000655410">
    <property type="component" value="Unassembled WGS sequence"/>
</dbReference>
<evidence type="ECO:0000256" key="1">
    <source>
        <dbReference type="SAM" id="Phobius"/>
    </source>
</evidence>
<sequence>MSIISKASNLVAQARAEVEKHESKDPYIAGRVRQVIGGALIADGLVGLENPFGRRSRPGILGALVFLGLGLVFVVLGPIVMTRGVDVDATATGHLTSVSAPDSDRTCSATATFEVDGRTYRAFSEGSSSGLCKRSVGEAIGVKYNSADPSQNRIGVSVFGIVGWIFLGVGLLFALIGLVLVSLRAGSIYFGWKLWRSGGRLVKANPPTPGADDIASRAKADFLRVLRGGGGVRSGIAGAMPPAAPAGGVPGAVTAPAVVAPDVVAAGWYPTADGTHERWHDGSGWTDQVRPRS</sequence>
<dbReference type="Pfam" id="PF10708">
    <property type="entry name" value="DUF2510"/>
    <property type="match status" value="1"/>
</dbReference>
<evidence type="ECO:0000259" key="2">
    <source>
        <dbReference type="Pfam" id="PF10708"/>
    </source>
</evidence>
<feature type="domain" description="DUF2510" evidence="2">
    <location>
        <begin position="266"/>
        <end position="292"/>
    </location>
</feature>
<dbReference type="EMBL" id="BMNI01000009">
    <property type="protein sequence ID" value="GGO92665.1"/>
    <property type="molecule type" value="Genomic_DNA"/>
</dbReference>
<name>A0ABQ2NCF1_9ACTN</name>
<dbReference type="InterPro" id="IPR018929">
    <property type="entry name" value="DUF2510"/>
</dbReference>
<dbReference type="RefSeq" id="WP_188784801.1">
    <property type="nucleotide sequence ID" value="NZ_BMNI01000009.1"/>
</dbReference>
<keyword evidence="1" id="KW-0812">Transmembrane</keyword>
<keyword evidence="4" id="KW-1185">Reference proteome</keyword>
<keyword evidence="1" id="KW-0472">Membrane</keyword>
<proteinExistence type="predicted"/>
<evidence type="ECO:0000313" key="3">
    <source>
        <dbReference type="EMBL" id="GGO92665.1"/>
    </source>
</evidence>
<comment type="caution">
    <text evidence="3">The sequence shown here is derived from an EMBL/GenBank/DDBJ whole genome shotgun (WGS) entry which is preliminary data.</text>
</comment>
<reference evidence="4" key="1">
    <citation type="journal article" date="2019" name="Int. J. Syst. Evol. Microbiol.">
        <title>The Global Catalogue of Microorganisms (GCM) 10K type strain sequencing project: providing services to taxonomists for standard genome sequencing and annotation.</title>
        <authorList>
            <consortium name="The Broad Institute Genomics Platform"/>
            <consortium name="The Broad Institute Genome Sequencing Center for Infectious Disease"/>
            <person name="Wu L."/>
            <person name="Ma J."/>
        </authorList>
    </citation>
    <scope>NUCLEOTIDE SEQUENCE [LARGE SCALE GENOMIC DNA]</scope>
    <source>
        <strain evidence="4">CGMCC 4.7371</strain>
    </source>
</reference>
<protein>
    <recommendedName>
        <fullName evidence="2">DUF2510 domain-containing protein</fullName>
    </recommendedName>
</protein>
<accession>A0ABQ2NCF1</accession>
<evidence type="ECO:0000313" key="4">
    <source>
        <dbReference type="Proteomes" id="UP000655410"/>
    </source>
</evidence>
<feature type="transmembrane region" description="Helical" evidence="1">
    <location>
        <begin position="154"/>
        <end position="183"/>
    </location>
</feature>
<feature type="transmembrane region" description="Helical" evidence="1">
    <location>
        <begin position="60"/>
        <end position="81"/>
    </location>
</feature>